<dbReference type="EC" id="4.6.1.17" evidence="5"/>
<keyword evidence="5" id="KW-0456">Lyase</keyword>
<keyword evidence="2" id="KW-0501">Molybdenum cofactor biosynthesis</keyword>
<dbReference type="Pfam" id="PF01967">
    <property type="entry name" value="MoaC"/>
    <property type="match status" value="1"/>
</dbReference>
<dbReference type="EMBL" id="JBHLTG010000001">
    <property type="protein sequence ID" value="MFC0677937.1"/>
    <property type="molecule type" value="Genomic_DNA"/>
</dbReference>
<dbReference type="SUPFAM" id="SSF53218">
    <property type="entry name" value="Molybdenum cofactor biosynthesis proteins"/>
    <property type="match status" value="1"/>
</dbReference>
<comment type="pathway">
    <text evidence="1">Cofactor biosynthesis; molybdopterin biosynthesis.</text>
</comment>
<protein>
    <submittedName>
        <fullName evidence="5">Bifunctional molybdenum cofactor biosynthesis protein MoaC/MoaB</fullName>
        <ecNumber evidence="5">4.6.1.17</ecNumber>
    </submittedName>
</protein>
<dbReference type="Pfam" id="PF00994">
    <property type="entry name" value="MoCF_biosynth"/>
    <property type="match status" value="1"/>
</dbReference>
<dbReference type="SMART" id="SM00852">
    <property type="entry name" value="MoCF_biosynth"/>
    <property type="match status" value="1"/>
</dbReference>
<comment type="caution">
    <text evidence="5">The sequence shown here is derived from an EMBL/GenBank/DDBJ whole genome shotgun (WGS) entry which is preliminary data.</text>
</comment>
<dbReference type="InterPro" id="IPR001453">
    <property type="entry name" value="MoaB/Mog_dom"/>
</dbReference>
<dbReference type="InterPro" id="IPR051920">
    <property type="entry name" value="MPT_Adenylyltrnsfr/MoaC-Rel"/>
</dbReference>
<evidence type="ECO:0000256" key="1">
    <source>
        <dbReference type="ARBA" id="ARBA00005046"/>
    </source>
</evidence>
<dbReference type="GO" id="GO:0061799">
    <property type="term" value="F:cyclic pyranopterin monophosphate synthase activity"/>
    <property type="evidence" value="ECO:0007669"/>
    <property type="project" value="UniProtKB-EC"/>
</dbReference>
<dbReference type="InterPro" id="IPR002820">
    <property type="entry name" value="Mopterin_CF_biosynth-C_dom"/>
</dbReference>
<comment type="function">
    <text evidence="3">Catalyzes the conversion of (8S)-3',8-cyclo-7,8-dihydroguanosine 5'-triphosphate to cyclic pyranopterin monophosphate (cPMP).</text>
</comment>
<proteinExistence type="predicted"/>
<dbReference type="InterPro" id="IPR012247">
    <property type="entry name" value="MoaC_MogA"/>
</dbReference>
<dbReference type="RefSeq" id="WP_386667094.1">
    <property type="nucleotide sequence ID" value="NZ_JBHLTG010000001.1"/>
</dbReference>
<dbReference type="InterPro" id="IPR036425">
    <property type="entry name" value="MoaB/Mog-like_dom_sf"/>
</dbReference>
<sequence length="337" mass="35552">MHEASTTSSPAGGFHMADVRRKRPTARRAVAIGELYAGADAFAAIVERRLPKGDALSMAEIAGLQGAKQASSLMPLCHPLPLEFVELRCVPVPERHAIRVYCEVATEARTGVEMEALAGANAALLTIYDLTKPVDPALSIGGIRLLFKEGGKKGLWLHPDGITDEERARYRPRAIARLDDWHVAVVVLSDRASAGSYEDRSGPVITDALRGLGARVGEPTVLADDVDALAAHLHALASQGTGLVITCGGTGLGPRDTTPEAIAQVATRRVPGLAEMLRSESRHHTAMAWLSRADAVLVDRTLVIALPGSPKAAAQSMAILAPLLAHARAMVEGGSHP</sequence>
<keyword evidence="6" id="KW-1185">Reference proteome</keyword>
<evidence type="ECO:0000256" key="3">
    <source>
        <dbReference type="ARBA" id="ARBA00055087"/>
    </source>
</evidence>
<accession>A0ABV6RNH4</accession>
<dbReference type="NCBIfam" id="NF002947">
    <property type="entry name" value="PRK03604.1"/>
    <property type="match status" value="1"/>
</dbReference>
<reference evidence="5 6" key="1">
    <citation type="submission" date="2024-09" db="EMBL/GenBank/DDBJ databases">
        <authorList>
            <person name="Sun Q."/>
            <person name="Mori K."/>
        </authorList>
    </citation>
    <scope>NUCLEOTIDE SEQUENCE [LARGE SCALE GENOMIC DNA]</scope>
    <source>
        <strain evidence="5 6">KCTC 23076</strain>
    </source>
</reference>
<dbReference type="PANTHER" id="PTHR43764">
    <property type="entry name" value="MOLYBDENUM COFACTOR BIOSYNTHESIS"/>
    <property type="match status" value="1"/>
</dbReference>
<evidence type="ECO:0000256" key="2">
    <source>
        <dbReference type="ARBA" id="ARBA00023150"/>
    </source>
</evidence>
<evidence type="ECO:0000313" key="5">
    <source>
        <dbReference type="EMBL" id="MFC0677937.1"/>
    </source>
</evidence>
<gene>
    <name evidence="5" type="primary">moaCB</name>
    <name evidence="5" type="ORF">ACFFGH_08800</name>
</gene>
<dbReference type="CDD" id="cd00886">
    <property type="entry name" value="MogA_MoaB"/>
    <property type="match status" value="1"/>
</dbReference>
<dbReference type="PIRSF" id="PIRSF036594">
    <property type="entry name" value="MoaC_MogA"/>
    <property type="match status" value="1"/>
</dbReference>
<dbReference type="InterPro" id="IPR036522">
    <property type="entry name" value="MoaC_sf"/>
</dbReference>
<dbReference type="PANTHER" id="PTHR43764:SF1">
    <property type="entry name" value="MOLYBDOPTERIN MOLYBDOTRANSFERASE"/>
    <property type="match status" value="1"/>
</dbReference>
<dbReference type="NCBIfam" id="TIGR00581">
    <property type="entry name" value="moaC"/>
    <property type="match status" value="1"/>
</dbReference>
<dbReference type="InterPro" id="IPR023045">
    <property type="entry name" value="MoaC"/>
</dbReference>
<dbReference type="NCBIfam" id="TIGR00177">
    <property type="entry name" value="molyb_syn"/>
    <property type="match status" value="1"/>
</dbReference>
<dbReference type="Proteomes" id="UP001589896">
    <property type="component" value="Unassembled WGS sequence"/>
</dbReference>
<evidence type="ECO:0000313" key="6">
    <source>
        <dbReference type="Proteomes" id="UP001589896"/>
    </source>
</evidence>
<organism evidence="5 6">
    <name type="scientific">Lysobacter korlensis</name>
    <dbReference type="NCBI Taxonomy" id="553636"/>
    <lineage>
        <taxon>Bacteria</taxon>
        <taxon>Pseudomonadati</taxon>
        <taxon>Pseudomonadota</taxon>
        <taxon>Gammaproteobacteria</taxon>
        <taxon>Lysobacterales</taxon>
        <taxon>Lysobacteraceae</taxon>
        <taxon>Lysobacter</taxon>
    </lineage>
</organism>
<feature type="domain" description="MoaB/Mog" evidence="4">
    <location>
        <begin position="184"/>
        <end position="327"/>
    </location>
</feature>
<dbReference type="Gene3D" id="3.30.70.640">
    <property type="entry name" value="Molybdopterin cofactor biosynthesis C (MoaC) domain"/>
    <property type="match status" value="1"/>
</dbReference>
<dbReference type="SUPFAM" id="SSF55040">
    <property type="entry name" value="Molybdenum cofactor biosynthesis protein C, MoaC"/>
    <property type="match status" value="1"/>
</dbReference>
<evidence type="ECO:0000259" key="4">
    <source>
        <dbReference type="SMART" id="SM00852"/>
    </source>
</evidence>
<dbReference type="Gene3D" id="3.40.980.10">
    <property type="entry name" value="MoaB/Mog-like domain"/>
    <property type="match status" value="1"/>
</dbReference>
<name>A0ABV6RNH4_9GAMM</name>